<evidence type="ECO:0000313" key="2">
    <source>
        <dbReference type="EMBL" id="AWO01168.1"/>
    </source>
</evidence>
<feature type="transmembrane region" description="Helical" evidence="1">
    <location>
        <begin position="334"/>
        <end position="355"/>
    </location>
</feature>
<sequence>MERSLENLQNHPDKEITLKDIIIQINTSIRYLLARWKIIVLFGILGGGIGLAVSFLEKTKYVAELSFVLEDAKTSQLGAYAGLASQFGIDLGGSTGSGLFSGDNVMEFLKSRLMVEKSLLSTINLNGKNTTLADYYISFMPDLREKIHHSEKLKHISYPKGQAREKFSRLQDSILFLIYKRVTEEDLTVSKPDKKLAFIHVNCVSRNEMFAKMFTERLVKEATQFYVATKTQRSQSNITKLQAKADSLETLLNRKTYSAAASQDLNLNPARKVSTVGTELALRDKTVLLTMYSEVIKNLEINRAAYSQETPIIQIVDTPILPLKKQKLGKLKSLVTGGILGGILICFFLLFRRLLKSIMTN</sequence>
<dbReference type="PANTHER" id="PTHR32309">
    <property type="entry name" value="TYROSINE-PROTEIN KINASE"/>
    <property type="match status" value="1"/>
</dbReference>
<dbReference type="PANTHER" id="PTHR32309:SF13">
    <property type="entry name" value="FERRIC ENTEROBACTIN TRANSPORT PROTEIN FEPE"/>
    <property type="match status" value="1"/>
</dbReference>
<evidence type="ECO:0000313" key="3">
    <source>
        <dbReference type="Proteomes" id="UP000246099"/>
    </source>
</evidence>
<reference evidence="2 3" key="1">
    <citation type="submission" date="2018-05" db="EMBL/GenBank/DDBJ databases">
        <title>Chitinophaga sp. nov., isolated from rhizosphere soil of Alhagi.</title>
        <authorList>
            <person name="Liu Y."/>
        </authorList>
    </citation>
    <scope>NUCLEOTIDE SEQUENCE [LARGE SCALE GENOMIC DNA]</scope>
    <source>
        <strain evidence="2 3">T22</strain>
    </source>
</reference>
<dbReference type="InterPro" id="IPR050445">
    <property type="entry name" value="Bact_polysacc_biosynth/exp"/>
</dbReference>
<organism evidence="2 3">
    <name type="scientific">Chitinophaga alhagiae</name>
    <dbReference type="NCBI Taxonomy" id="2203219"/>
    <lineage>
        <taxon>Bacteria</taxon>
        <taxon>Pseudomonadati</taxon>
        <taxon>Bacteroidota</taxon>
        <taxon>Chitinophagia</taxon>
        <taxon>Chitinophagales</taxon>
        <taxon>Chitinophagaceae</taxon>
        <taxon>Chitinophaga</taxon>
    </lineage>
</organism>
<name>A0ABM6WB32_9BACT</name>
<dbReference type="EMBL" id="CP029600">
    <property type="protein sequence ID" value="AWO01168.1"/>
    <property type="molecule type" value="Genomic_DNA"/>
</dbReference>
<evidence type="ECO:0000256" key="1">
    <source>
        <dbReference type="SAM" id="Phobius"/>
    </source>
</evidence>
<keyword evidence="3" id="KW-1185">Reference proteome</keyword>
<dbReference type="RefSeq" id="WP_119077383.1">
    <property type="nucleotide sequence ID" value="NZ_CP029600.1"/>
</dbReference>
<proteinExistence type="predicted"/>
<keyword evidence="1" id="KW-1133">Transmembrane helix</keyword>
<keyword evidence="1" id="KW-0472">Membrane</keyword>
<gene>
    <name evidence="2" type="ORF">DLD77_05415</name>
</gene>
<keyword evidence="1" id="KW-0812">Transmembrane</keyword>
<accession>A0ABM6WB32</accession>
<feature type="transmembrane region" description="Helical" evidence="1">
    <location>
        <begin position="38"/>
        <end position="56"/>
    </location>
</feature>
<dbReference type="Proteomes" id="UP000246099">
    <property type="component" value="Chromosome"/>
</dbReference>
<protein>
    <submittedName>
        <fullName evidence="2">Lipopolysaccharide biosynthesis protein</fullName>
    </submittedName>
</protein>